<dbReference type="Pfam" id="PF13715">
    <property type="entry name" value="CarbopepD_reg_2"/>
    <property type="match status" value="1"/>
</dbReference>
<comment type="caution">
    <text evidence="7">The sequence shown here is derived from an EMBL/GenBank/DDBJ whole genome shotgun (WGS) entry which is preliminary data.</text>
</comment>
<dbReference type="PROSITE" id="PS52016">
    <property type="entry name" value="TONB_DEPENDENT_REC_3"/>
    <property type="match status" value="1"/>
</dbReference>
<evidence type="ECO:0000259" key="6">
    <source>
        <dbReference type="Pfam" id="PF07715"/>
    </source>
</evidence>
<dbReference type="NCBIfam" id="TIGR04057">
    <property type="entry name" value="SusC_RagA_signa"/>
    <property type="match status" value="1"/>
</dbReference>
<keyword evidence="7" id="KW-0675">Receptor</keyword>
<dbReference type="InterPro" id="IPR008969">
    <property type="entry name" value="CarboxyPept-like_regulatory"/>
</dbReference>
<evidence type="ECO:0000256" key="3">
    <source>
        <dbReference type="ARBA" id="ARBA00022692"/>
    </source>
</evidence>
<dbReference type="InterPro" id="IPR023997">
    <property type="entry name" value="TonB-dep_OMP_SusC/RagA_CS"/>
</dbReference>
<keyword evidence="2" id="KW-0813">Transport</keyword>
<evidence type="ECO:0000256" key="5">
    <source>
        <dbReference type="ARBA" id="ARBA00023237"/>
    </source>
</evidence>
<feature type="domain" description="TonB-dependent receptor plug" evidence="6">
    <location>
        <begin position="123"/>
        <end position="227"/>
    </location>
</feature>
<gene>
    <name evidence="7" type="ORF">EZS27_017785</name>
</gene>
<dbReference type="InterPro" id="IPR039426">
    <property type="entry name" value="TonB-dep_rcpt-like"/>
</dbReference>
<dbReference type="InterPro" id="IPR036942">
    <property type="entry name" value="Beta-barrel_TonB_sf"/>
</dbReference>
<dbReference type="InterPro" id="IPR023996">
    <property type="entry name" value="TonB-dep_OMP_SusC/RagA"/>
</dbReference>
<keyword evidence="3" id="KW-0812">Transmembrane</keyword>
<dbReference type="EMBL" id="SNRY01001064">
    <property type="protein sequence ID" value="KAA6333842.1"/>
    <property type="molecule type" value="Genomic_DNA"/>
</dbReference>
<reference evidence="7" key="1">
    <citation type="submission" date="2019-03" db="EMBL/GenBank/DDBJ databases">
        <title>Single cell metagenomics reveals metabolic interactions within the superorganism composed of flagellate Streblomastix strix and complex community of Bacteroidetes bacteria on its surface.</title>
        <authorList>
            <person name="Treitli S.C."/>
            <person name="Kolisko M."/>
            <person name="Husnik F."/>
            <person name="Keeling P."/>
            <person name="Hampl V."/>
        </authorList>
    </citation>
    <scope>NUCLEOTIDE SEQUENCE</scope>
    <source>
        <strain evidence="7">STM</strain>
    </source>
</reference>
<dbReference type="AlphaFoldDB" id="A0A5J4RJT9"/>
<proteinExistence type="predicted"/>
<dbReference type="Gene3D" id="2.60.40.1120">
    <property type="entry name" value="Carboxypeptidase-like, regulatory domain"/>
    <property type="match status" value="1"/>
</dbReference>
<keyword evidence="5" id="KW-0998">Cell outer membrane</keyword>
<evidence type="ECO:0000256" key="1">
    <source>
        <dbReference type="ARBA" id="ARBA00004571"/>
    </source>
</evidence>
<keyword evidence="4" id="KW-0472">Membrane</keyword>
<dbReference type="GO" id="GO:0009279">
    <property type="term" value="C:cell outer membrane"/>
    <property type="evidence" value="ECO:0007669"/>
    <property type="project" value="UniProtKB-SubCell"/>
</dbReference>
<organism evidence="7">
    <name type="scientific">termite gut metagenome</name>
    <dbReference type="NCBI Taxonomy" id="433724"/>
    <lineage>
        <taxon>unclassified sequences</taxon>
        <taxon>metagenomes</taxon>
        <taxon>organismal metagenomes</taxon>
    </lineage>
</organism>
<dbReference type="Gene3D" id="2.170.130.10">
    <property type="entry name" value="TonB-dependent receptor, plug domain"/>
    <property type="match status" value="1"/>
</dbReference>
<evidence type="ECO:0000256" key="4">
    <source>
        <dbReference type="ARBA" id="ARBA00023136"/>
    </source>
</evidence>
<name>A0A5J4RJT9_9ZZZZ</name>
<sequence length="1005" mass="110403">MSRFVKHKCGFSAAAIFLIMMLYAFPVVAQQITVRGIVCDHRNDPLTGAIVVSKGTAVNTVTDIDGKFTLNVDDNTVLTVTYLGFKSQEVKVDGRTLITVVMDEETVLLEDVVVVGYGTVRRKDLTGAVSSVGETVLNDRPSSNLGQALQGRIAGVYIVDNGNPQGNVALKIRGLGTIGNSDPLYVIDGVPSSLGLNSLNNEDIASIDVLKDASATAIYGSQGANGVVIITTKRGHGDGTVNLKVNYGIAESTYMPKFLNATQYAALNNQMLSEAGLGTNPDWADPELLGNGTDWVDALFRTATLRNYTLSYSGGNDQSNYYFSGGYTNQDGIIESVGFQRITLQFNGDYKVKPWVKFGNNLTFSTDDKINGSYSLSDVFRSLPTQHIYDDDGNFDGPSGNNLWHGTIRNQYGTTVLNKNKTNGYNFLGNAYAEFSLLNGLKFKSVGGAQLVFVRTTNFTPKYPWKPTEVPISFLYKGSSSSFTYLWDNYLTYEKTLGDHTLNAMGGMSLQWGMSDWFNGEAKGFLKDDIHQVGNAEEISSFKGSGSEWAIASLMLRANYSYKDRYLLTATVRQDGSSRFGPKHRWGTFPSFSGAWRLSEEDFYNKDGFVSDVKIRAGYGVTGHQNIGNYSYASSYDTGIYTFNGKVVSTLVASRMPNPYVHWEEVHQTNIGADIGILRNRIRLSFDLYDKNTKDMLVGMSVPVSSGYNDQAVPMINAGKVNNKGIECTLSAAIFDWHDFSWTADVNAAFNKNKIVSLNSGVPDYYGSIEMAGNTRIHADGHPIGSFYGYVADGIFQTQQEVDNWAVQIVGTNSTNGTAPGDIRFLDLDNSGVIDENDRTFIGNPSPNCTFALTNTLVYKNIDLSVFLQGIYGNDIFNANRIYMESMSSAQNQMATTLARWQGEGTSNTMPRAVHLDPNSNTRSSSRFIEDGSYLRLKDLTLGYTLPKTVAKKIAMDHLRIYASCKNLFTITNYTGFDPEVGMDGCDLGHYPVTRTFNIGVDIKF</sequence>
<dbReference type="Gene3D" id="2.40.170.20">
    <property type="entry name" value="TonB-dependent receptor, beta-barrel domain"/>
    <property type="match status" value="1"/>
</dbReference>
<dbReference type="InterPro" id="IPR012910">
    <property type="entry name" value="Plug_dom"/>
</dbReference>
<comment type="subcellular location">
    <subcellularLocation>
        <location evidence="1">Cell outer membrane</location>
        <topology evidence="1">Multi-pass membrane protein</topology>
    </subcellularLocation>
</comment>
<dbReference type="Pfam" id="PF07715">
    <property type="entry name" value="Plug"/>
    <property type="match status" value="1"/>
</dbReference>
<dbReference type="NCBIfam" id="TIGR04056">
    <property type="entry name" value="OMP_RagA_SusC"/>
    <property type="match status" value="1"/>
</dbReference>
<dbReference type="SUPFAM" id="SSF56935">
    <property type="entry name" value="Porins"/>
    <property type="match status" value="1"/>
</dbReference>
<evidence type="ECO:0000256" key="2">
    <source>
        <dbReference type="ARBA" id="ARBA00022448"/>
    </source>
</evidence>
<protein>
    <submittedName>
        <fullName evidence="7">TonB-dependent receptor SusC</fullName>
    </submittedName>
</protein>
<accession>A0A5J4RJT9</accession>
<dbReference type="InterPro" id="IPR037066">
    <property type="entry name" value="Plug_dom_sf"/>
</dbReference>
<dbReference type="SUPFAM" id="SSF49464">
    <property type="entry name" value="Carboxypeptidase regulatory domain-like"/>
    <property type="match status" value="1"/>
</dbReference>
<evidence type="ECO:0000313" key="7">
    <source>
        <dbReference type="EMBL" id="KAA6333842.1"/>
    </source>
</evidence>